<organism evidence="1 2">
    <name type="scientific">Beggiatoa alba B18LD</name>
    <dbReference type="NCBI Taxonomy" id="395493"/>
    <lineage>
        <taxon>Bacteria</taxon>
        <taxon>Pseudomonadati</taxon>
        <taxon>Pseudomonadota</taxon>
        <taxon>Gammaproteobacteria</taxon>
        <taxon>Thiotrichales</taxon>
        <taxon>Thiotrichaceae</taxon>
        <taxon>Beggiatoa</taxon>
    </lineage>
</organism>
<keyword evidence="2" id="KW-1185">Reference proteome</keyword>
<evidence type="ECO:0000313" key="1">
    <source>
        <dbReference type="EMBL" id="EIJ43665.1"/>
    </source>
</evidence>
<name>I3CJ72_9GAMM</name>
<sequence length="149" mass="16571">MSDSLKLRIQEDVKAAMRAQEKERLGTIRLLMAAIKQREVDERIVLDDTQIVAVLDKMIKQRRDSISQFSAAGRQDLADKESREIEVLQSYMPQALSESELTALIEAAISESGATSIKDLGKVMGILKPQVQGRADMSVVSTELKKRLA</sequence>
<proteinExistence type="predicted"/>
<dbReference type="InterPro" id="IPR042184">
    <property type="entry name" value="YqeY/Aim41_N"/>
</dbReference>
<dbReference type="STRING" id="395493.BegalDRAFT_2831"/>
<reference evidence="1 2" key="1">
    <citation type="submission" date="2011-11" db="EMBL/GenBank/DDBJ databases">
        <title>Improved High-Quality Draft sequence of Beggiatoa alba B18lD.</title>
        <authorList>
            <consortium name="US DOE Joint Genome Institute"/>
            <person name="Lucas S."/>
            <person name="Han J."/>
            <person name="Lapidus A."/>
            <person name="Cheng J.-F."/>
            <person name="Goodwin L."/>
            <person name="Pitluck S."/>
            <person name="Peters L."/>
            <person name="Mikhailova N."/>
            <person name="Held B."/>
            <person name="Detter J.C."/>
            <person name="Han C."/>
            <person name="Tapia R."/>
            <person name="Land M."/>
            <person name="Hauser L."/>
            <person name="Kyrpides N."/>
            <person name="Ivanova N."/>
            <person name="Pagani I."/>
            <person name="Samuel K."/>
            <person name="Teske A."/>
            <person name="Mueller J."/>
            <person name="Woyke T."/>
        </authorList>
    </citation>
    <scope>NUCLEOTIDE SEQUENCE [LARGE SCALE GENOMIC DNA]</scope>
    <source>
        <strain evidence="1 2">B18LD</strain>
    </source>
</reference>
<dbReference type="GO" id="GO:0016884">
    <property type="term" value="F:carbon-nitrogen ligase activity, with glutamine as amido-N-donor"/>
    <property type="evidence" value="ECO:0007669"/>
    <property type="project" value="InterPro"/>
</dbReference>
<gene>
    <name evidence="1" type="ORF">BegalDRAFT_2831</name>
</gene>
<evidence type="ECO:0008006" key="3">
    <source>
        <dbReference type="Google" id="ProtNLM"/>
    </source>
</evidence>
<dbReference type="SUPFAM" id="SSF89095">
    <property type="entry name" value="GatB/YqeY motif"/>
    <property type="match status" value="1"/>
</dbReference>
<dbReference type="HOGENOM" id="CLU_079430_2_2_6"/>
<dbReference type="InterPro" id="IPR023168">
    <property type="entry name" value="GatB_Yqey_C_2"/>
</dbReference>
<dbReference type="InterPro" id="IPR003789">
    <property type="entry name" value="Asn/Gln_tRNA_amidoTrase-B-like"/>
</dbReference>
<accession>I3CJ72</accession>
<evidence type="ECO:0000313" key="2">
    <source>
        <dbReference type="Proteomes" id="UP000005744"/>
    </source>
</evidence>
<dbReference type="Proteomes" id="UP000005744">
    <property type="component" value="Unassembled WGS sequence"/>
</dbReference>
<dbReference type="InterPro" id="IPR019004">
    <property type="entry name" value="YqeY/Aim41"/>
</dbReference>
<dbReference type="eggNOG" id="COG1610">
    <property type="taxonomic scope" value="Bacteria"/>
</dbReference>
<protein>
    <recommendedName>
        <fullName evidence="3">GatB/YqeY domain-containing protein</fullName>
    </recommendedName>
</protein>
<dbReference type="Gene3D" id="1.10.1510.10">
    <property type="entry name" value="Uncharacterised protein YqeY/AIM41 PF09424, N-terminal domain"/>
    <property type="match status" value="1"/>
</dbReference>
<dbReference type="PANTHER" id="PTHR28055">
    <property type="entry name" value="ALTERED INHERITANCE OF MITOCHONDRIA PROTEIN 41, MITOCHONDRIAL"/>
    <property type="match status" value="1"/>
</dbReference>
<dbReference type="OrthoDB" id="9788127at2"/>
<dbReference type="Pfam" id="PF09424">
    <property type="entry name" value="YqeY"/>
    <property type="match status" value="1"/>
</dbReference>
<dbReference type="Gene3D" id="1.10.10.410">
    <property type="match status" value="1"/>
</dbReference>
<dbReference type="EMBL" id="JH600070">
    <property type="protein sequence ID" value="EIJ43665.1"/>
    <property type="molecule type" value="Genomic_DNA"/>
</dbReference>
<dbReference type="PANTHER" id="PTHR28055:SF1">
    <property type="entry name" value="ALTERED INHERITANCE OF MITOCHONDRIA PROTEIN 41, MITOCHONDRIAL"/>
    <property type="match status" value="1"/>
</dbReference>
<dbReference type="AlphaFoldDB" id="I3CJ72"/>
<dbReference type="RefSeq" id="WP_002691029.1">
    <property type="nucleotide sequence ID" value="NZ_JH600070.1"/>
</dbReference>